<evidence type="ECO:0000256" key="11">
    <source>
        <dbReference type="PROSITE-ProRule" id="PRU00221"/>
    </source>
</evidence>
<keyword evidence="9" id="KW-0206">Cytoskeleton</keyword>
<evidence type="ECO:0000256" key="12">
    <source>
        <dbReference type="SAM" id="Coils"/>
    </source>
</evidence>
<evidence type="ECO:0000256" key="8">
    <source>
        <dbReference type="ARBA" id="ARBA00023175"/>
    </source>
</evidence>
<keyword evidence="4 11" id="KW-0853">WD repeat</keyword>
<evidence type="ECO:0000256" key="5">
    <source>
        <dbReference type="ARBA" id="ARBA00022701"/>
    </source>
</evidence>
<dbReference type="Gene3D" id="2.130.10.10">
    <property type="entry name" value="YVTN repeat-like/Quinoprotein amine dehydrogenase"/>
    <property type="match status" value="2"/>
</dbReference>
<dbReference type="OrthoDB" id="10261376at2759"/>
<dbReference type="Pfam" id="PF00400">
    <property type="entry name" value="WD40"/>
    <property type="match status" value="1"/>
</dbReference>
<dbReference type="GO" id="GO:0045504">
    <property type="term" value="F:dynein heavy chain binding"/>
    <property type="evidence" value="ECO:0007669"/>
    <property type="project" value="TreeGrafter"/>
</dbReference>
<dbReference type="InterPro" id="IPR001680">
    <property type="entry name" value="WD40_rpt"/>
</dbReference>
<evidence type="ECO:0000256" key="6">
    <source>
        <dbReference type="ARBA" id="ARBA00022737"/>
    </source>
</evidence>
<dbReference type="GO" id="GO:0005874">
    <property type="term" value="C:microtubule"/>
    <property type="evidence" value="ECO:0007669"/>
    <property type="project" value="UniProtKB-KW"/>
</dbReference>
<keyword evidence="3" id="KW-0963">Cytoplasm</keyword>
<dbReference type="PROSITE" id="PS50082">
    <property type="entry name" value="WD_REPEATS_2"/>
    <property type="match status" value="1"/>
</dbReference>
<dbReference type="SMART" id="SM00320">
    <property type="entry name" value="WD40"/>
    <property type="match status" value="4"/>
</dbReference>
<accession>A0A9P0AYN2</accession>
<evidence type="ECO:0000256" key="2">
    <source>
        <dbReference type="ARBA" id="ARBA00011059"/>
    </source>
</evidence>
<dbReference type="InterPro" id="IPR050687">
    <property type="entry name" value="Dynein_IC"/>
</dbReference>
<feature type="coiled-coil region" evidence="12">
    <location>
        <begin position="129"/>
        <end position="158"/>
    </location>
</feature>
<dbReference type="GO" id="GO:0003341">
    <property type="term" value="P:cilium movement"/>
    <property type="evidence" value="ECO:0007669"/>
    <property type="project" value="TreeGrafter"/>
</dbReference>
<protein>
    <recommendedName>
        <fullName evidence="16">Dynein intermediate chain 2, ciliary</fullName>
    </recommendedName>
</protein>
<feature type="region of interest" description="Disordered" evidence="13">
    <location>
        <begin position="1"/>
        <end position="62"/>
    </location>
</feature>
<keyword evidence="5" id="KW-0493">Microtubule</keyword>
<feature type="compositionally biased region" description="Acidic residues" evidence="13">
    <location>
        <begin position="9"/>
        <end position="49"/>
    </location>
</feature>
<dbReference type="PANTHER" id="PTHR12442">
    <property type="entry name" value="DYNEIN INTERMEDIATE CHAIN"/>
    <property type="match status" value="1"/>
</dbReference>
<dbReference type="Proteomes" id="UP001154078">
    <property type="component" value="Chromosome 2"/>
</dbReference>
<organism evidence="14 15">
    <name type="scientific">Brassicogethes aeneus</name>
    <name type="common">Rape pollen beetle</name>
    <name type="synonym">Meligethes aeneus</name>
    <dbReference type="NCBI Taxonomy" id="1431903"/>
    <lineage>
        <taxon>Eukaryota</taxon>
        <taxon>Metazoa</taxon>
        <taxon>Ecdysozoa</taxon>
        <taxon>Arthropoda</taxon>
        <taxon>Hexapoda</taxon>
        <taxon>Insecta</taxon>
        <taxon>Pterygota</taxon>
        <taxon>Neoptera</taxon>
        <taxon>Endopterygota</taxon>
        <taxon>Coleoptera</taxon>
        <taxon>Polyphaga</taxon>
        <taxon>Cucujiformia</taxon>
        <taxon>Nitidulidae</taxon>
        <taxon>Meligethinae</taxon>
        <taxon>Brassicogethes</taxon>
    </lineage>
</organism>
<dbReference type="GO" id="GO:0045503">
    <property type="term" value="F:dynein light chain binding"/>
    <property type="evidence" value="ECO:0007669"/>
    <property type="project" value="TreeGrafter"/>
</dbReference>
<sequence length="612" mass="70122">MIEMGLDPDAIDDDDDTKTEILPEEEETVEDEEEEVEEEENAGEEDDEAPPPPPPEEPEEDEPEVIMPAISPSKAAVKIGGRPKKLVNSFNFSERAALTYNNPMRSQEVQTTPPPLATFSANVLQWVIYDAYQADYEAQQLEKELEKERKEKEKASTSRARPVRKAGKVQLSEAVQGRVLECWRVLERMINLNSYTEIAKDYRYWDDPSDEFRVEEGTLLPLWKFMYDKTKTHTVTDLDWNPYYYDLFTVCFGFFDFVKPINNGAVCLFTIKNPSFPDYICITDSAVMCADIHPKYCYMVVIGQYDGAVLVFNVQQSCKDPIFKSNNVTNKHRGIVWEIKWGPDLPDGELNFFSVSADGKVNNWVLMQNELMRLTIINLYLDQEAVAGPDGTKFRLKSCASCIKFHPDNPQIYLVGTEEGLIYKCSTQYSSLYLLTYKAHDLPISRMDFNRYNRDIFISASYDWRVKIWDDQRLEPLFSFDLGDRVGDVKWAPYSSTVFAAVTTEGKVYVFDLNINKYKPICVQAVVSKRRNKLTRLAFNPKLPIIIVGDDKGCVTTLKLSPNLRIPCKAPKKQQHLDQWTLQCMKLDKLLSLVREPVTLSLPSDTAGLEED</sequence>
<dbReference type="AlphaFoldDB" id="A0A9P0AYN2"/>
<dbReference type="GO" id="GO:0036158">
    <property type="term" value="P:outer dynein arm assembly"/>
    <property type="evidence" value="ECO:0007669"/>
    <property type="project" value="TreeGrafter"/>
</dbReference>
<name>A0A9P0AYN2_BRAAE</name>
<keyword evidence="10" id="KW-0966">Cell projection</keyword>
<reference evidence="14" key="1">
    <citation type="submission" date="2021-12" db="EMBL/GenBank/DDBJ databases">
        <authorList>
            <person name="King R."/>
        </authorList>
    </citation>
    <scope>NUCLEOTIDE SEQUENCE</scope>
</reference>
<keyword evidence="15" id="KW-1185">Reference proteome</keyword>
<dbReference type="EMBL" id="OV121133">
    <property type="protein sequence ID" value="CAH0550962.1"/>
    <property type="molecule type" value="Genomic_DNA"/>
</dbReference>
<proteinExistence type="inferred from homology"/>
<evidence type="ECO:0000313" key="15">
    <source>
        <dbReference type="Proteomes" id="UP001154078"/>
    </source>
</evidence>
<evidence type="ECO:0000313" key="14">
    <source>
        <dbReference type="EMBL" id="CAH0550962.1"/>
    </source>
</evidence>
<comment type="similarity">
    <text evidence="2">Belongs to the dynein intermediate chain family.</text>
</comment>
<feature type="repeat" description="WD" evidence="11">
    <location>
        <begin position="437"/>
        <end position="470"/>
    </location>
</feature>
<evidence type="ECO:0000256" key="7">
    <source>
        <dbReference type="ARBA" id="ARBA00023017"/>
    </source>
</evidence>
<keyword evidence="7" id="KW-0243">Dynein</keyword>
<dbReference type="GO" id="GO:0036157">
    <property type="term" value="C:outer dynein arm"/>
    <property type="evidence" value="ECO:0007669"/>
    <property type="project" value="TreeGrafter"/>
</dbReference>
<evidence type="ECO:0008006" key="16">
    <source>
        <dbReference type="Google" id="ProtNLM"/>
    </source>
</evidence>
<evidence type="ECO:0000256" key="4">
    <source>
        <dbReference type="ARBA" id="ARBA00022574"/>
    </source>
</evidence>
<comment type="subcellular location">
    <subcellularLocation>
        <location evidence="1">Cytoplasm</location>
        <location evidence="1">Cytoskeleton</location>
        <location evidence="1">Cilium axoneme</location>
    </subcellularLocation>
</comment>
<keyword evidence="8" id="KW-0505">Motor protein</keyword>
<dbReference type="SUPFAM" id="SSF50978">
    <property type="entry name" value="WD40 repeat-like"/>
    <property type="match status" value="1"/>
</dbReference>
<dbReference type="FunFam" id="2.130.10.10:FF:000251">
    <property type="entry name" value="Dynein axonemal intermediate chain 1"/>
    <property type="match status" value="1"/>
</dbReference>
<dbReference type="InterPro" id="IPR036322">
    <property type="entry name" value="WD40_repeat_dom_sf"/>
</dbReference>
<dbReference type="InterPro" id="IPR015943">
    <property type="entry name" value="WD40/YVTN_repeat-like_dom_sf"/>
</dbReference>
<keyword evidence="6" id="KW-0677">Repeat</keyword>
<evidence type="ECO:0000256" key="9">
    <source>
        <dbReference type="ARBA" id="ARBA00023212"/>
    </source>
</evidence>
<gene>
    <name evidence="14" type="ORF">MELIAE_LOCUS3668</name>
</gene>
<keyword evidence="12" id="KW-0175">Coiled coil</keyword>
<evidence type="ECO:0000256" key="3">
    <source>
        <dbReference type="ARBA" id="ARBA00022490"/>
    </source>
</evidence>
<evidence type="ECO:0000256" key="1">
    <source>
        <dbReference type="ARBA" id="ARBA00004430"/>
    </source>
</evidence>
<evidence type="ECO:0000256" key="13">
    <source>
        <dbReference type="SAM" id="MobiDB-lite"/>
    </source>
</evidence>
<evidence type="ECO:0000256" key="10">
    <source>
        <dbReference type="ARBA" id="ARBA00023273"/>
    </source>
</evidence>
<dbReference type="PANTHER" id="PTHR12442:SF11">
    <property type="entry name" value="DYNEIN AXONEMAL INTERMEDIATE CHAIN 1"/>
    <property type="match status" value="1"/>
</dbReference>